<sequence>MDGAAGGATWRGGVVPLGAGLAALLALWGGPLPDLARISFAWHMILHLGVILGAAPLVAIGLSQMAPLRVQWPIALAVAVSLVELAVVWGWHAPRLHEAAALDPLLFRVQQASFLVAGVLVWLPGLAPGKAAAAAGLLAMLFSLMHMTMLGVLLTLAPRLLYAPEICGTAFGLDPLGNQRLGGAMMAVAGLLPYLGGAALFTRRLTRAG</sequence>
<dbReference type="OrthoDB" id="259025at2"/>
<dbReference type="EMBL" id="QAOT01000014">
    <property type="protein sequence ID" value="PTR15306.1"/>
    <property type="molecule type" value="Genomic_DNA"/>
</dbReference>
<gene>
    <name evidence="7" type="ORF">C8J28_11426</name>
</gene>
<feature type="transmembrane region" description="Helical" evidence="6">
    <location>
        <begin position="105"/>
        <end position="123"/>
    </location>
</feature>
<evidence type="ECO:0000256" key="6">
    <source>
        <dbReference type="SAM" id="Phobius"/>
    </source>
</evidence>
<protein>
    <submittedName>
        <fullName evidence="7">Putative membrane protein</fullName>
    </submittedName>
</protein>
<evidence type="ECO:0000313" key="8">
    <source>
        <dbReference type="Proteomes" id="UP000244060"/>
    </source>
</evidence>
<feature type="transmembrane region" description="Helical" evidence="6">
    <location>
        <begin position="74"/>
        <end position="93"/>
    </location>
</feature>
<keyword evidence="8" id="KW-1185">Reference proteome</keyword>
<evidence type="ECO:0000256" key="5">
    <source>
        <dbReference type="ARBA" id="ARBA00023136"/>
    </source>
</evidence>
<dbReference type="AlphaFoldDB" id="A0A2T5JYT2"/>
<organism evidence="7 8">
    <name type="scientific">Cereibacter azotoformans</name>
    <dbReference type="NCBI Taxonomy" id="43057"/>
    <lineage>
        <taxon>Bacteria</taxon>
        <taxon>Pseudomonadati</taxon>
        <taxon>Pseudomonadota</taxon>
        <taxon>Alphaproteobacteria</taxon>
        <taxon>Rhodobacterales</taxon>
        <taxon>Paracoccaceae</taxon>
        <taxon>Cereibacter</taxon>
    </lineage>
</organism>
<name>A0A2T5JYT2_9RHOB</name>
<evidence type="ECO:0000256" key="1">
    <source>
        <dbReference type="ARBA" id="ARBA00004651"/>
    </source>
</evidence>
<feature type="transmembrane region" description="Helical" evidence="6">
    <location>
        <begin position="181"/>
        <end position="201"/>
    </location>
</feature>
<keyword evidence="5 6" id="KW-0472">Membrane</keyword>
<keyword evidence="2" id="KW-1003">Cell membrane</keyword>
<evidence type="ECO:0000313" key="7">
    <source>
        <dbReference type="EMBL" id="PTR15306.1"/>
    </source>
</evidence>
<comment type="subcellular location">
    <subcellularLocation>
        <location evidence="1">Cell membrane</location>
        <topology evidence="1">Multi-pass membrane protein</topology>
    </subcellularLocation>
</comment>
<feature type="transmembrane region" description="Helical" evidence="6">
    <location>
        <begin position="12"/>
        <end position="28"/>
    </location>
</feature>
<keyword evidence="3 6" id="KW-0812">Transmembrane</keyword>
<evidence type="ECO:0000256" key="2">
    <source>
        <dbReference type="ARBA" id="ARBA00022475"/>
    </source>
</evidence>
<dbReference type="Pfam" id="PF09678">
    <property type="entry name" value="Caa3_CtaG"/>
    <property type="match status" value="1"/>
</dbReference>
<dbReference type="InterPro" id="IPR019108">
    <property type="entry name" value="Caa3_assmbl_CtaG-rel"/>
</dbReference>
<accession>A0A2T5JYT2</accession>
<keyword evidence="4 6" id="KW-1133">Transmembrane helix</keyword>
<feature type="transmembrane region" description="Helical" evidence="6">
    <location>
        <begin position="40"/>
        <end position="62"/>
    </location>
</feature>
<dbReference type="Proteomes" id="UP000244060">
    <property type="component" value="Unassembled WGS sequence"/>
</dbReference>
<comment type="caution">
    <text evidence="7">The sequence shown here is derived from an EMBL/GenBank/DDBJ whole genome shotgun (WGS) entry which is preliminary data.</text>
</comment>
<evidence type="ECO:0000256" key="4">
    <source>
        <dbReference type="ARBA" id="ARBA00022989"/>
    </source>
</evidence>
<dbReference type="RefSeq" id="WP_108221435.1">
    <property type="nucleotide sequence ID" value="NZ_CP090021.1"/>
</dbReference>
<dbReference type="GO" id="GO:0005886">
    <property type="term" value="C:plasma membrane"/>
    <property type="evidence" value="ECO:0007669"/>
    <property type="project" value="UniProtKB-SubCell"/>
</dbReference>
<reference evidence="7 8" key="1">
    <citation type="submission" date="2018-04" db="EMBL/GenBank/DDBJ databases">
        <title>Genomic Encyclopedia of Type Strains, Phase III (KMG-III): the genomes of soil and plant-associated and newly described type strains.</title>
        <authorList>
            <person name="Whitman W."/>
        </authorList>
    </citation>
    <scope>NUCLEOTIDE SEQUENCE [LARGE SCALE GENOMIC DNA]</scope>
    <source>
        <strain evidence="7 8">KA25</strain>
    </source>
</reference>
<evidence type="ECO:0000256" key="3">
    <source>
        <dbReference type="ARBA" id="ARBA00022692"/>
    </source>
</evidence>
<proteinExistence type="predicted"/>
<feature type="transmembrane region" description="Helical" evidence="6">
    <location>
        <begin position="135"/>
        <end position="161"/>
    </location>
</feature>